<evidence type="ECO:0000313" key="1">
    <source>
        <dbReference type="EMBL" id="CBJ80331.1"/>
    </source>
</evidence>
<dbReference type="HOGENOM" id="CLU_2083945_0_0_6"/>
<sequence>MGAGDMTFDNFNEAISYARRRRRDERKHFAVRQRSNHLYVTRLTDCKRPTWSTLDDLRFERYGVKPHPLVKLELSDTPLIIGLLASGLSQRSVANKFDVTRGAIRRLVNRVKQQHTVLPEVR</sequence>
<organism evidence="1 2">
    <name type="scientific">Xenorhabdus bovienii (strain SS-2004)</name>
    <name type="common">Xenorhabdus nematophila subsp. bovienii</name>
    <dbReference type="NCBI Taxonomy" id="406818"/>
    <lineage>
        <taxon>Bacteria</taxon>
        <taxon>Pseudomonadati</taxon>
        <taxon>Pseudomonadota</taxon>
        <taxon>Gammaproteobacteria</taxon>
        <taxon>Enterobacterales</taxon>
        <taxon>Morganellaceae</taxon>
        <taxon>Xenorhabdus</taxon>
    </lineage>
</organism>
<dbReference type="KEGG" id="xbo:XBJ1_1197"/>
<dbReference type="AlphaFoldDB" id="D3UXF6"/>
<gene>
    <name evidence="1" type="ordered locus">XBJ1_1197</name>
</gene>
<reference evidence="1" key="1">
    <citation type="journal article" date="2011" name="PLoS ONE">
        <title>The entomopathogenic bacterial endosymbionts xenorhabdus and photorhabdus: convergent lifestyles from divergent genomes.</title>
        <authorList>
            <person name="Chaston J.M."/>
            <person name="Suen G."/>
            <person name="Tucker S.L."/>
            <person name="Andersen A.W."/>
            <person name="Bhasin A."/>
            <person name="Bode E."/>
            <person name="Bode H.B."/>
            <person name="Brachmann A.O."/>
            <person name="Cowles C.E."/>
            <person name="Cowles K.N."/>
            <person name="Darby C."/>
            <person name="de Leon L."/>
            <person name="Drace K."/>
            <person name="Du Z."/>
            <person name="Givaudan A."/>
            <person name="Herbert Tran E.E."/>
            <person name="Jewell K.A."/>
            <person name="Knack J.J."/>
            <person name="Krasomil-Osterfeld K.C."/>
            <person name="Kukor R."/>
            <person name="Lanois A."/>
            <person name="Latreille P."/>
            <person name="Leimgruber N.K."/>
            <person name="Lipke C.M."/>
            <person name="Liu R."/>
            <person name="Lu X."/>
            <person name="Martens E.C."/>
            <person name="Marri P.R."/>
            <person name="Medigue C."/>
            <person name="Menard M.L."/>
            <person name="Miller N.M."/>
            <person name="Morales-Soto N."/>
            <person name="Norton S."/>
            <person name="Ogier J.C."/>
            <person name="Orchard S.S."/>
            <person name="Park D."/>
            <person name="Park Y."/>
            <person name="Qurollo B.A."/>
            <person name="Sugar D.R."/>
            <person name="Richards G.R."/>
            <person name="Rouy Z."/>
            <person name="Slominski B."/>
            <person name="Slominski K."/>
            <person name="Snyder H."/>
            <person name="Tjaden B.C."/>
            <person name="van der Hoeven R."/>
            <person name="Welch R.D."/>
            <person name="Wheeler C."/>
            <person name="Xiang B."/>
            <person name="Barbazuk B."/>
            <person name="Gaudriault S."/>
            <person name="Goodner B."/>
            <person name="Slater S.C."/>
            <person name="Forst S."/>
            <person name="Goldman B.S."/>
            <person name="Goodrich-Blair H."/>
        </authorList>
    </citation>
    <scope>NUCLEOTIDE SEQUENCE [LARGE SCALE GENOMIC DNA]</scope>
    <source>
        <strain evidence="1">SS-2004</strain>
    </source>
</reference>
<proteinExistence type="predicted"/>
<dbReference type="STRING" id="406818.XBJ1_1197"/>
<dbReference type="Proteomes" id="UP000002045">
    <property type="component" value="Chromosome"/>
</dbReference>
<accession>D3UXF6</accession>
<name>D3UXF6_XENBS</name>
<dbReference type="EMBL" id="FN667741">
    <property type="protein sequence ID" value="CBJ80331.1"/>
    <property type="molecule type" value="Genomic_DNA"/>
</dbReference>
<protein>
    <submittedName>
        <fullName evidence="1">Uncharacterized protein</fullName>
    </submittedName>
</protein>
<evidence type="ECO:0000313" key="2">
    <source>
        <dbReference type="Proteomes" id="UP000002045"/>
    </source>
</evidence>